<dbReference type="RefSeq" id="WP_214212945.1">
    <property type="nucleotide sequence ID" value="NZ_JABBFO010000004.1"/>
</dbReference>
<dbReference type="Pfam" id="PF12570">
    <property type="entry name" value="DUF3750"/>
    <property type="match status" value="1"/>
</dbReference>
<evidence type="ECO:0000313" key="2">
    <source>
        <dbReference type="Proteomes" id="UP000786875"/>
    </source>
</evidence>
<keyword evidence="2" id="KW-1185">Reference proteome</keyword>
<protein>
    <submittedName>
        <fullName evidence="1">DUF3750 domain-containing protein</fullName>
    </submittedName>
</protein>
<accession>A0ABS5T6G4</accession>
<proteinExistence type="predicted"/>
<gene>
    <name evidence="1" type="ORF">HGT73_06485</name>
</gene>
<evidence type="ECO:0000313" key="1">
    <source>
        <dbReference type="EMBL" id="MBT0727037.1"/>
    </source>
</evidence>
<dbReference type="InterPro" id="IPR022224">
    <property type="entry name" value="DUF3750"/>
</dbReference>
<organism evidence="1 2">
    <name type="scientific">Rosenbergiella australiborealis</name>
    <dbReference type="NCBI Taxonomy" id="1544696"/>
    <lineage>
        <taxon>Bacteria</taxon>
        <taxon>Pseudomonadati</taxon>
        <taxon>Pseudomonadota</taxon>
        <taxon>Gammaproteobacteria</taxon>
        <taxon>Enterobacterales</taxon>
        <taxon>Erwiniaceae</taxon>
        <taxon>Rosenbergiella</taxon>
    </lineage>
</organism>
<dbReference type="EMBL" id="JABBFO010000004">
    <property type="protein sequence ID" value="MBT0727037.1"/>
    <property type="molecule type" value="Genomic_DNA"/>
</dbReference>
<sequence length="253" mass="28129">MKIIGKFLLVYGIVSLTALLCSEITGNSASHSVTTNHWSQTRRDSAHLLDDPNQVIHTAIVAVFAAKTYGWRGRFAVHTWLVFKRAGDDHYTRYEVVGWGPDAVIRRNYAIADGYWFGARPHLLVEYRGATAEAMIGQLNAAVNSYPYPHTYRAWPGPNSNTFIAHIAREVPQLSLNMPANAIGKDYRPLRDPIGRPPSGSGFQFSLLGVLGVNIGRQEGLEMNLLGVDLGINFFPLQLRLPFMGNIPTQRQL</sequence>
<dbReference type="Proteomes" id="UP000786875">
    <property type="component" value="Unassembled WGS sequence"/>
</dbReference>
<reference evidence="1 2" key="1">
    <citation type="submission" date="2020-04" db="EMBL/GenBank/DDBJ databases">
        <title>Genome sequencing of Rosenbergiella species.</title>
        <authorList>
            <person name="Alvarez-Perez S."/>
            <person name="Lievens B."/>
        </authorList>
    </citation>
    <scope>NUCLEOTIDE SEQUENCE [LARGE SCALE GENOMIC DNA]</scope>
    <source>
        <strain evidence="1 2">CdVSA20.1</strain>
    </source>
</reference>
<name>A0ABS5T6G4_9GAMM</name>
<comment type="caution">
    <text evidence="1">The sequence shown here is derived from an EMBL/GenBank/DDBJ whole genome shotgun (WGS) entry which is preliminary data.</text>
</comment>